<name>A0A0W0FY82_MONRR</name>
<evidence type="ECO:0000313" key="2">
    <source>
        <dbReference type="Proteomes" id="UP000054988"/>
    </source>
</evidence>
<organism evidence="1 2">
    <name type="scientific">Moniliophthora roreri</name>
    <name type="common">Frosty pod rot fungus</name>
    <name type="synonym">Monilia roreri</name>
    <dbReference type="NCBI Taxonomy" id="221103"/>
    <lineage>
        <taxon>Eukaryota</taxon>
        <taxon>Fungi</taxon>
        <taxon>Dikarya</taxon>
        <taxon>Basidiomycota</taxon>
        <taxon>Agaricomycotina</taxon>
        <taxon>Agaricomycetes</taxon>
        <taxon>Agaricomycetidae</taxon>
        <taxon>Agaricales</taxon>
        <taxon>Marasmiineae</taxon>
        <taxon>Marasmiaceae</taxon>
        <taxon>Moniliophthora</taxon>
    </lineage>
</organism>
<dbReference type="EMBL" id="LATX01001500">
    <property type="protein sequence ID" value="KTB41283.1"/>
    <property type="molecule type" value="Genomic_DNA"/>
</dbReference>
<proteinExistence type="predicted"/>
<comment type="caution">
    <text evidence="1">The sequence shown here is derived from an EMBL/GenBank/DDBJ whole genome shotgun (WGS) entry which is preliminary data.</text>
</comment>
<accession>A0A0W0FY82</accession>
<gene>
    <name evidence="1" type="ORF">WG66_6139</name>
</gene>
<protein>
    <submittedName>
        <fullName evidence="1">Uncharacterized protein</fullName>
    </submittedName>
</protein>
<dbReference type="Proteomes" id="UP000054988">
    <property type="component" value="Unassembled WGS sequence"/>
</dbReference>
<sequence>MDSWPLGQLSAQHSIYLF</sequence>
<dbReference type="AlphaFoldDB" id="A0A0W0FY82"/>
<evidence type="ECO:0000313" key="1">
    <source>
        <dbReference type="EMBL" id="KTB41283.1"/>
    </source>
</evidence>
<reference evidence="1 2" key="1">
    <citation type="submission" date="2015-12" db="EMBL/GenBank/DDBJ databases">
        <title>Draft genome sequence of Moniliophthora roreri, the causal agent of frosty pod rot of cacao.</title>
        <authorList>
            <person name="Aime M.C."/>
            <person name="Diaz-Valderrama J.R."/>
            <person name="Kijpornyongpan T."/>
            <person name="Phillips-Mora W."/>
        </authorList>
    </citation>
    <scope>NUCLEOTIDE SEQUENCE [LARGE SCALE GENOMIC DNA]</scope>
    <source>
        <strain evidence="1 2">MCA 2952</strain>
    </source>
</reference>